<feature type="domain" description="TonB-dependent receptor plug" evidence="14">
    <location>
        <begin position="62"/>
        <end position="172"/>
    </location>
</feature>
<evidence type="ECO:0000259" key="13">
    <source>
        <dbReference type="Pfam" id="PF00593"/>
    </source>
</evidence>
<dbReference type="GO" id="GO:0044718">
    <property type="term" value="P:siderophore transmembrane transport"/>
    <property type="evidence" value="ECO:0007669"/>
    <property type="project" value="TreeGrafter"/>
</dbReference>
<evidence type="ECO:0000256" key="5">
    <source>
        <dbReference type="ARBA" id="ARBA00022692"/>
    </source>
</evidence>
<dbReference type="InterPro" id="IPR036942">
    <property type="entry name" value="Beta-barrel_TonB_sf"/>
</dbReference>
<dbReference type="GO" id="GO:0009279">
    <property type="term" value="C:cell outer membrane"/>
    <property type="evidence" value="ECO:0007669"/>
    <property type="project" value="UniProtKB-SubCell"/>
</dbReference>
<keyword evidence="10 11" id="KW-0998">Cell outer membrane</keyword>
<keyword evidence="4 11" id="KW-1134">Transmembrane beta strand</keyword>
<name>A0A2N9YDG3_9GAMM</name>
<dbReference type="RefSeq" id="WP_062154835.1">
    <property type="nucleotide sequence ID" value="NZ_CP012373.2"/>
</dbReference>
<dbReference type="Gene3D" id="2.170.130.10">
    <property type="entry name" value="TonB-dependent receptor, plug domain"/>
    <property type="match status" value="1"/>
</dbReference>
<dbReference type="Pfam" id="PF00593">
    <property type="entry name" value="TonB_dep_Rec_b-barrel"/>
    <property type="match status" value="1"/>
</dbReference>
<keyword evidence="8 11" id="KW-0472">Membrane</keyword>
<sequence length="714" mass="80691">MRSSITLIYPFLLLMVLSLIIVDKNVYATDEETILEIKHLSLEELMEVEVTSIATGTTQEINKAPATTTVITASDIAALGAQTLDEVLATVPGIQVSRNFFNYAPYYSVRGVHSSPYNPHVLMLRDGIPITSLYNGGRLLTEGSTPIRDLARIEIIRGPGSAMYGADAFSAVINLITKSAADINGTEAGARIGSFDTYETWLLHGDKWRGIETSFSLQYRDTDGDKSLVQEDFYSQIDKLYGTKSSLAPGSVSRSEEALDLQLGLSTVRWQWHGGTKIRRNLGNGMGILQSVDPEGRYQSDQIYTDLTYQIPTKTDDWEVSVQGNYHQQRWHADKLLLVAPAGALGYYDGISANVGTSEVQSRFNLNAFYKGWQQHLIRLGMGYQYGDLYNVTDVRTYYPELPEKAYLLSWSNSPNSFLESGIRQNWHAFIQDAYNFAPHWELTTGLRYDYYSDFGTTLNPRIALVWQTTPTLTSKLLYGQAFRAPAFLELYGRNNPVSLGNKELEPETIKTIELGFNYRPVQTLQTDLNLFYYQFDEGIGYLPVIPPPDNYPQAFLAQNVATQKGKGFEWQVKWQALDNLLLSGHYAFQDNKQTSETADEGSIPHPAHSAYFRTDWLFAPHWKLNLQVQWTGERERIEGDPRPPVADYTLTHLTLHYTPAPKPWEVTAGIRNVFDEYATEPSLGVNTQGILPIPYDLPLEGRTYFLEFNYRFQ</sequence>
<dbReference type="STRING" id="288004.AL038_16945"/>
<keyword evidence="3 11" id="KW-0813">Transport</keyword>
<dbReference type="PROSITE" id="PS52016">
    <property type="entry name" value="TONB_DEPENDENT_REC_3"/>
    <property type="match status" value="1"/>
</dbReference>
<comment type="similarity">
    <text evidence="2">Belongs to the TonB-dependent receptor family. Hemoglobin/haptoglobin binding protein subfamily.</text>
</comment>
<keyword evidence="16" id="KW-1185">Reference proteome</keyword>
<dbReference type="EMBL" id="CP018889">
    <property type="protein sequence ID" value="AUI68528.1"/>
    <property type="molecule type" value="Genomic_DNA"/>
</dbReference>
<dbReference type="InterPro" id="IPR000531">
    <property type="entry name" value="Beta-barrel_TonB"/>
</dbReference>
<dbReference type="InterPro" id="IPR012910">
    <property type="entry name" value="Plug_dom"/>
</dbReference>
<evidence type="ECO:0000256" key="9">
    <source>
        <dbReference type="ARBA" id="ARBA00023170"/>
    </source>
</evidence>
<keyword evidence="5 11" id="KW-0812">Transmembrane</keyword>
<evidence type="ECO:0000256" key="12">
    <source>
        <dbReference type="RuleBase" id="RU003357"/>
    </source>
</evidence>
<dbReference type="AlphaFoldDB" id="A0A2N9YDG3"/>
<protein>
    <submittedName>
        <fullName evidence="15">TonB-dependent receptor</fullName>
    </submittedName>
</protein>
<keyword evidence="9 15" id="KW-0675">Receptor</keyword>
<dbReference type="Pfam" id="PF07715">
    <property type="entry name" value="Plug"/>
    <property type="match status" value="1"/>
</dbReference>
<evidence type="ECO:0000256" key="11">
    <source>
        <dbReference type="PROSITE-ProRule" id="PRU01360"/>
    </source>
</evidence>
<dbReference type="Gene3D" id="2.40.170.20">
    <property type="entry name" value="TonB-dependent receptor, beta-barrel domain"/>
    <property type="match status" value="1"/>
</dbReference>
<proteinExistence type="inferred from homology"/>
<evidence type="ECO:0000256" key="7">
    <source>
        <dbReference type="ARBA" id="ARBA00023077"/>
    </source>
</evidence>
<dbReference type="PANTHER" id="PTHR30069">
    <property type="entry name" value="TONB-DEPENDENT OUTER MEMBRANE RECEPTOR"/>
    <property type="match status" value="1"/>
</dbReference>
<dbReference type="PANTHER" id="PTHR30069:SF29">
    <property type="entry name" value="HEMOGLOBIN AND HEMOGLOBIN-HAPTOGLOBIN-BINDING PROTEIN 1-RELATED"/>
    <property type="match status" value="1"/>
</dbReference>
<evidence type="ECO:0000256" key="8">
    <source>
        <dbReference type="ARBA" id="ARBA00023136"/>
    </source>
</evidence>
<gene>
    <name evidence="15" type="ORF">BLE401_07295</name>
</gene>
<accession>A0A2N9YDG3</accession>
<feature type="domain" description="TonB-dependent receptor-like beta-barrel" evidence="13">
    <location>
        <begin position="278"/>
        <end position="674"/>
    </location>
</feature>
<dbReference type="SUPFAM" id="SSF56935">
    <property type="entry name" value="Porins"/>
    <property type="match status" value="1"/>
</dbReference>
<evidence type="ECO:0000256" key="1">
    <source>
        <dbReference type="ARBA" id="ARBA00004571"/>
    </source>
</evidence>
<dbReference type="Proteomes" id="UP000234271">
    <property type="component" value="Chromosome"/>
</dbReference>
<evidence type="ECO:0000256" key="10">
    <source>
        <dbReference type="ARBA" id="ARBA00023237"/>
    </source>
</evidence>
<evidence type="ECO:0000313" key="15">
    <source>
        <dbReference type="EMBL" id="AUI68528.1"/>
    </source>
</evidence>
<dbReference type="CDD" id="cd01347">
    <property type="entry name" value="ligand_gated_channel"/>
    <property type="match status" value="1"/>
</dbReference>
<dbReference type="KEGG" id="blep:AL038_16945"/>
<keyword evidence="6" id="KW-0732">Signal</keyword>
<comment type="subcellular location">
    <subcellularLocation>
        <location evidence="1 11">Cell outer membrane</location>
        <topology evidence="1 11">Multi-pass membrane protein</topology>
    </subcellularLocation>
</comment>
<organism evidence="15 16">
    <name type="scientific">Beggiatoa leptomitoformis</name>
    <dbReference type="NCBI Taxonomy" id="288004"/>
    <lineage>
        <taxon>Bacteria</taxon>
        <taxon>Pseudomonadati</taxon>
        <taxon>Pseudomonadota</taxon>
        <taxon>Gammaproteobacteria</taxon>
        <taxon>Thiotrichales</taxon>
        <taxon>Thiotrichaceae</taxon>
        <taxon>Beggiatoa</taxon>
    </lineage>
</organism>
<dbReference type="InterPro" id="IPR039426">
    <property type="entry name" value="TonB-dep_rcpt-like"/>
</dbReference>
<dbReference type="GO" id="GO:0015344">
    <property type="term" value="F:siderophore uptake transmembrane transporter activity"/>
    <property type="evidence" value="ECO:0007669"/>
    <property type="project" value="TreeGrafter"/>
</dbReference>
<evidence type="ECO:0000259" key="14">
    <source>
        <dbReference type="Pfam" id="PF07715"/>
    </source>
</evidence>
<keyword evidence="7 12" id="KW-0798">TonB box</keyword>
<evidence type="ECO:0000256" key="6">
    <source>
        <dbReference type="ARBA" id="ARBA00022729"/>
    </source>
</evidence>
<evidence type="ECO:0000313" key="16">
    <source>
        <dbReference type="Proteomes" id="UP000234271"/>
    </source>
</evidence>
<dbReference type="InterPro" id="IPR037066">
    <property type="entry name" value="Plug_dom_sf"/>
</dbReference>
<evidence type="ECO:0000256" key="4">
    <source>
        <dbReference type="ARBA" id="ARBA00022452"/>
    </source>
</evidence>
<evidence type="ECO:0000256" key="3">
    <source>
        <dbReference type="ARBA" id="ARBA00022448"/>
    </source>
</evidence>
<reference evidence="16" key="1">
    <citation type="submission" date="2016-12" db="EMBL/GenBank/DDBJ databases">
        <title>Complete Genome Sequence of Beggiatoa leptomitiformis D-401.</title>
        <authorList>
            <person name="Fomenkov A."/>
            <person name="Vincze T."/>
            <person name="Grabovich M."/>
            <person name="Anton B.P."/>
            <person name="Dubinina G."/>
            <person name="Orlova M."/>
            <person name="Belousova E."/>
            <person name="Roberts R.J."/>
        </authorList>
    </citation>
    <scope>NUCLEOTIDE SEQUENCE [LARGE SCALE GENOMIC DNA]</scope>
    <source>
        <strain evidence="16">D-401</strain>
    </source>
</reference>
<evidence type="ECO:0000256" key="2">
    <source>
        <dbReference type="ARBA" id="ARBA00008143"/>
    </source>
</evidence>
<dbReference type="OrthoDB" id="9764669at2"/>